<accession>A0AA36IDQ7</accession>
<name>A0AA36IDQ7_9DINO</name>
<reference evidence="2" key="1">
    <citation type="submission" date="2023-08" db="EMBL/GenBank/DDBJ databases">
        <authorList>
            <person name="Chen Y."/>
            <person name="Shah S."/>
            <person name="Dougan E. K."/>
            <person name="Thang M."/>
            <person name="Chan C."/>
        </authorList>
    </citation>
    <scope>NUCLEOTIDE SEQUENCE</scope>
</reference>
<feature type="compositionally biased region" description="Basic and acidic residues" evidence="1">
    <location>
        <begin position="36"/>
        <end position="46"/>
    </location>
</feature>
<dbReference type="AlphaFoldDB" id="A0AA36IDQ7"/>
<sequence length="229" mass="25601">MPRQPEQLLASPPLIFDPPPRRTYDYLSDGDAYCLEPRRSTDTDRVLKHRNSTPKAEGREPGRGVKPRPMVARPAARRSRRKHSKQDLETQRNTEDASATYWQDDRQNEAEGPGLAESHAHIVVDSDVSEDTEERPSSEYELELNEEDADKAGLSALLQDVKEQGPSSVSAFRAALAEGRQPLRSVKLCFVGHARAGKTSTLRALADRSFDPEQPSTHGPVLKRLKDRV</sequence>
<feature type="region of interest" description="Disordered" evidence="1">
    <location>
        <begin position="1"/>
        <end position="148"/>
    </location>
</feature>
<evidence type="ECO:0000313" key="2">
    <source>
        <dbReference type="EMBL" id="CAJ1385843.1"/>
    </source>
</evidence>
<dbReference type="InterPro" id="IPR027417">
    <property type="entry name" value="P-loop_NTPase"/>
</dbReference>
<feature type="compositionally biased region" description="Basic residues" evidence="1">
    <location>
        <begin position="75"/>
        <end position="84"/>
    </location>
</feature>
<dbReference type="EMBL" id="CAUJNA010001291">
    <property type="protein sequence ID" value="CAJ1385843.1"/>
    <property type="molecule type" value="Genomic_DNA"/>
</dbReference>
<feature type="region of interest" description="Disordered" evidence="1">
    <location>
        <begin position="207"/>
        <end position="229"/>
    </location>
</feature>
<keyword evidence="3" id="KW-1185">Reference proteome</keyword>
<evidence type="ECO:0000256" key="1">
    <source>
        <dbReference type="SAM" id="MobiDB-lite"/>
    </source>
</evidence>
<organism evidence="2 3">
    <name type="scientific">Effrenium voratum</name>
    <dbReference type="NCBI Taxonomy" id="2562239"/>
    <lineage>
        <taxon>Eukaryota</taxon>
        <taxon>Sar</taxon>
        <taxon>Alveolata</taxon>
        <taxon>Dinophyceae</taxon>
        <taxon>Suessiales</taxon>
        <taxon>Symbiodiniaceae</taxon>
        <taxon>Effrenium</taxon>
    </lineage>
</organism>
<feature type="compositionally biased region" description="Basic and acidic residues" evidence="1">
    <location>
        <begin position="85"/>
        <end position="95"/>
    </location>
</feature>
<proteinExistence type="predicted"/>
<gene>
    <name evidence="2" type="ORF">EVOR1521_LOCUS12353</name>
</gene>
<dbReference type="Proteomes" id="UP001178507">
    <property type="component" value="Unassembled WGS sequence"/>
</dbReference>
<dbReference type="SUPFAM" id="SSF52540">
    <property type="entry name" value="P-loop containing nucleoside triphosphate hydrolases"/>
    <property type="match status" value="1"/>
</dbReference>
<protein>
    <submittedName>
        <fullName evidence="2">Uncharacterized protein</fullName>
    </submittedName>
</protein>
<comment type="caution">
    <text evidence="2">The sequence shown here is derived from an EMBL/GenBank/DDBJ whole genome shotgun (WGS) entry which is preliminary data.</text>
</comment>
<evidence type="ECO:0000313" key="3">
    <source>
        <dbReference type="Proteomes" id="UP001178507"/>
    </source>
</evidence>